<feature type="region of interest" description="Disordered" evidence="1">
    <location>
        <begin position="110"/>
        <end position="222"/>
    </location>
</feature>
<feature type="compositionally biased region" description="Basic and acidic residues" evidence="1">
    <location>
        <begin position="557"/>
        <end position="591"/>
    </location>
</feature>
<feature type="compositionally biased region" description="Basic and acidic residues" evidence="1">
    <location>
        <begin position="535"/>
        <end position="550"/>
    </location>
</feature>
<dbReference type="Gene3D" id="1.20.5.340">
    <property type="match status" value="1"/>
</dbReference>
<feature type="region of interest" description="Disordered" evidence="1">
    <location>
        <begin position="238"/>
        <end position="336"/>
    </location>
</feature>
<feature type="compositionally biased region" description="Acidic residues" evidence="1">
    <location>
        <begin position="145"/>
        <end position="160"/>
    </location>
</feature>
<evidence type="ECO:0000256" key="1">
    <source>
        <dbReference type="SAM" id="MobiDB-lite"/>
    </source>
</evidence>
<feature type="compositionally biased region" description="Polar residues" evidence="1">
    <location>
        <begin position="276"/>
        <end position="298"/>
    </location>
</feature>
<dbReference type="EMBL" id="KI669463">
    <property type="protein sequence ID" value="OCF57322.1"/>
    <property type="molecule type" value="Genomic_DNA"/>
</dbReference>
<organism evidence="2 3">
    <name type="scientific">Kwoniella mangroviensis CBS 10435</name>
    <dbReference type="NCBI Taxonomy" id="1331196"/>
    <lineage>
        <taxon>Eukaryota</taxon>
        <taxon>Fungi</taxon>
        <taxon>Dikarya</taxon>
        <taxon>Basidiomycota</taxon>
        <taxon>Agaricomycotina</taxon>
        <taxon>Tremellomycetes</taxon>
        <taxon>Tremellales</taxon>
        <taxon>Cryptococcaceae</taxon>
        <taxon>Kwoniella</taxon>
    </lineage>
</organism>
<proteinExistence type="predicted"/>
<feature type="compositionally biased region" description="Low complexity" evidence="1">
    <location>
        <begin position="238"/>
        <end position="270"/>
    </location>
</feature>
<evidence type="ECO:0000313" key="2">
    <source>
        <dbReference type="EMBL" id="OCF57322.1"/>
    </source>
</evidence>
<sequence>MTPALCTVPDVLAINRILRSSFTYSDLLSAVNGLVSGQGYRYVTARRPTKSNPVFTIQCDHHGKKTSSSSFKSDCKHQITFKSGHSLFIQPRSFWKIDWDLTSGDPSSRNDKFIDHNHGPKSAHPVSKGKGKGKLKRRAKRKDEYETETDSDGWDEEEERYELRSETEWTTSRSSSLSSTSTPTSHRPSPPSTASTSRSQSSMQTQSSARAKAKGPNTMSGQVVIIEDYDELIGAETKSQINTSSSSSAQKSDTASNSASNISQGSSSKSPRNLICTDNNGTSTSLKDSTPTLSQDTVRPTDRVNPTHPPLSNASQSGPSSSPNDSKISTPTFTNDANHEQICEIARLREENEQLMIGIQVETTKCKEAEEVQTRLKTLFSQEERARREAQEQSRKLQSTINELKEQLKQLKDDLYAERFQKNALKSDIKELEERVTILGGRLKTEKSETAILKADYRKKEEENNLLTRKNKLLIEKMESEKGRCNDIRLQVQLNDSENLQKDLDESRAENEKLKVEYEILKIEKEAFRSKIERLEKEKKDLRTANDDIKRSHRAKKQLEELEKSQAERSRKRQEEQKKRAEEELKRKRADEMEEEEAERTKRKLLEDIRKGEDRCKE</sequence>
<evidence type="ECO:0000313" key="3">
    <source>
        <dbReference type="Proteomes" id="UP000092583"/>
    </source>
</evidence>
<dbReference type="AlphaFoldDB" id="A0A1B9IP29"/>
<dbReference type="Proteomes" id="UP000092583">
    <property type="component" value="Unassembled WGS sequence"/>
</dbReference>
<keyword evidence="3" id="KW-1185">Reference proteome</keyword>
<gene>
    <name evidence="2" type="ORF">L486_04778</name>
</gene>
<dbReference type="OrthoDB" id="10684851at2759"/>
<feature type="compositionally biased region" description="Low complexity" evidence="1">
    <location>
        <begin position="168"/>
        <end position="210"/>
    </location>
</feature>
<name>A0A1B9IP29_9TREE</name>
<reference evidence="2 3" key="1">
    <citation type="submission" date="2013-07" db="EMBL/GenBank/DDBJ databases">
        <title>The Genome Sequence of Kwoniella mangroviensis CBS10435.</title>
        <authorList>
            <consortium name="The Broad Institute Genome Sequencing Platform"/>
            <person name="Cuomo C."/>
            <person name="Litvintseva A."/>
            <person name="Chen Y."/>
            <person name="Heitman J."/>
            <person name="Sun S."/>
            <person name="Springer D."/>
            <person name="Dromer F."/>
            <person name="Young S.K."/>
            <person name="Zeng Q."/>
            <person name="Gargeya S."/>
            <person name="Fitzgerald M."/>
            <person name="Abouelleil A."/>
            <person name="Alvarado L."/>
            <person name="Berlin A.M."/>
            <person name="Chapman S.B."/>
            <person name="Dewar J."/>
            <person name="Goldberg J."/>
            <person name="Griggs A."/>
            <person name="Gujja S."/>
            <person name="Hansen M."/>
            <person name="Howarth C."/>
            <person name="Imamovic A."/>
            <person name="Larimer J."/>
            <person name="McCowan C."/>
            <person name="Murphy C."/>
            <person name="Pearson M."/>
            <person name="Priest M."/>
            <person name="Roberts A."/>
            <person name="Saif S."/>
            <person name="Shea T."/>
            <person name="Sykes S."/>
            <person name="Wortman J."/>
            <person name="Nusbaum C."/>
            <person name="Birren B."/>
        </authorList>
    </citation>
    <scope>NUCLEOTIDE SEQUENCE [LARGE SCALE GENOMIC DNA]</scope>
    <source>
        <strain evidence="2 3">CBS 10435</strain>
    </source>
</reference>
<feature type="compositionally biased region" description="Basic residues" evidence="1">
    <location>
        <begin position="127"/>
        <end position="140"/>
    </location>
</feature>
<feature type="compositionally biased region" description="Low complexity" evidence="1">
    <location>
        <begin position="310"/>
        <end position="331"/>
    </location>
</feature>
<feature type="region of interest" description="Disordered" evidence="1">
    <location>
        <begin position="535"/>
        <end position="604"/>
    </location>
</feature>
<accession>A0A1B9IP29</accession>
<protein>
    <submittedName>
        <fullName evidence="2">Uncharacterized protein</fullName>
    </submittedName>
</protein>
<reference evidence="3" key="2">
    <citation type="submission" date="2013-12" db="EMBL/GenBank/DDBJ databases">
        <title>Evolution of pathogenesis and genome organization in the Tremellales.</title>
        <authorList>
            <person name="Cuomo C."/>
            <person name="Litvintseva A."/>
            <person name="Heitman J."/>
            <person name="Chen Y."/>
            <person name="Sun S."/>
            <person name="Springer D."/>
            <person name="Dromer F."/>
            <person name="Young S."/>
            <person name="Zeng Q."/>
            <person name="Chapman S."/>
            <person name="Gujja S."/>
            <person name="Saif S."/>
            <person name="Birren B."/>
        </authorList>
    </citation>
    <scope>NUCLEOTIDE SEQUENCE [LARGE SCALE GENOMIC DNA]</scope>
    <source>
        <strain evidence="3">CBS 10435</strain>
    </source>
</reference>